<protein>
    <submittedName>
        <fullName evidence="2">Phosphohistidine phosphatase</fullName>
    </submittedName>
</protein>
<dbReference type="NCBIfam" id="TIGR00249">
    <property type="entry name" value="sixA"/>
    <property type="match status" value="1"/>
</dbReference>
<dbReference type="PANTHER" id="PTHR20935:SF0">
    <property type="entry name" value="SERINE_THREONINE-PROTEIN PHOSPHATASE PGAM5, MITOCHONDRIAL"/>
    <property type="match status" value="1"/>
</dbReference>
<sequence>MEIYLVQHGAAYTKEEDPERHLNNDGKNQCQLTGKALKKLNVSFKLIVSSPKARSRQTAEIIAEEVGYSKNEIKVTEMLEPTRPAEDVISYLKNFTDKNRILLAGHLPSLGNISSELLSESSQISLHFEMGGVCRIDIEQLPTHTGDLRWFLMPEHLRLVAQTQPGRVRTKKG</sequence>
<dbReference type="SUPFAM" id="SSF53254">
    <property type="entry name" value="Phosphoglycerate mutase-like"/>
    <property type="match status" value="1"/>
</dbReference>
<dbReference type="AlphaFoldDB" id="A0A1E3X7U5"/>
<keyword evidence="1" id="KW-0378">Hydrolase</keyword>
<gene>
    <name evidence="2" type="ORF">SCARUB_03188</name>
</gene>
<dbReference type="PANTHER" id="PTHR20935">
    <property type="entry name" value="PHOSPHOGLYCERATE MUTASE-RELATED"/>
    <property type="match status" value="1"/>
</dbReference>
<comment type="caution">
    <text evidence="2">The sequence shown here is derived from an EMBL/GenBank/DDBJ whole genome shotgun (WGS) entry which is preliminary data.</text>
</comment>
<dbReference type="Proteomes" id="UP000094056">
    <property type="component" value="Unassembled WGS sequence"/>
</dbReference>
<dbReference type="InterPro" id="IPR029033">
    <property type="entry name" value="His_PPase_superfam"/>
</dbReference>
<dbReference type="InterPro" id="IPR004449">
    <property type="entry name" value="SixA"/>
</dbReference>
<evidence type="ECO:0000313" key="3">
    <source>
        <dbReference type="Proteomes" id="UP000094056"/>
    </source>
</evidence>
<dbReference type="Gene3D" id="3.40.50.1240">
    <property type="entry name" value="Phosphoglycerate mutase-like"/>
    <property type="match status" value="1"/>
</dbReference>
<proteinExistence type="predicted"/>
<evidence type="ECO:0000256" key="1">
    <source>
        <dbReference type="ARBA" id="ARBA00022801"/>
    </source>
</evidence>
<dbReference type="InterPro" id="IPR051021">
    <property type="entry name" value="Mito_Ser/Thr_phosphatase"/>
</dbReference>
<organism evidence="2 3">
    <name type="scientific">Candidatus Scalindua rubra</name>
    <dbReference type="NCBI Taxonomy" id="1872076"/>
    <lineage>
        <taxon>Bacteria</taxon>
        <taxon>Pseudomonadati</taxon>
        <taxon>Planctomycetota</taxon>
        <taxon>Candidatus Brocadiia</taxon>
        <taxon>Candidatus Brocadiales</taxon>
        <taxon>Candidatus Scalinduaceae</taxon>
        <taxon>Candidatus Scalindua</taxon>
    </lineage>
</organism>
<dbReference type="GO" id="GO:0101006">
    <property type="term" value="F:protein histidine phosphatase activity"/>
    <property type="evidence" value="ECO:0007669"/>
    <property type="project" value="InterPro"/>
</dbReference>
<name>A0A1E3X7U5_9BACT</name>
<accession>A0A1E3X7U5</accession>
<dbReference type="GO" id="GO:0005737">
    <property type="term" value="C:cytoplasm"/>
    <property type="evidence" value="ECO:0007669"/>
    <property type="project" value="InterPro"/>
</dbReference>
<reference evidence="2 3" key="1">
    <citation type="submission" date="2016-07" db="EMBL/GenBank/DDBJ databases">
        <title>Draft genome of Scalindua rubra, obtained from a brine-seawater interface in the Red Sea, sheds light on salt adaptation in anammox bacteria.</title>
        <authorList>
            <person name="Speth D.R."/>
            <person name="Lagkouvardos I."/>
            <person name="Wang Y."/>
            <person name="Qian P.-Y."/>
            <person name="Dutilh B.E."/>
            <person name="Jetten M.S."/>
        </authorList>
    </citation>
    <scope>NUCLEOTIDE SEQUENCE [LARGE SCALE GENOMIC DNA]</scope>
    <source>
        <strain evidence="2">BSI-1</strain>
    </source>
</reference>
<evidence type="ECO:0000313" key="2">
    <source>
        <dbReference type="EMBL" id="ODS31700.1"/>
    </source>
</evidence>
<dbReference type="Pfam" id="PF00300">
    <property type="entry name" value="His_Phos_1"/>
    <property type="match status" value="1"/>
</dbReference>
<dbReference type="EMBL" id="MAYW01000100">
    <property type="protein sequence ID" value="ODS31700.1"/>
    <property type="molecule type" value="Genomic_DNA"/>
</dbReference>
<dbReference type="CDD" id="cd07067">
    <property type="entry name" value="HP_PGM_like"/>
    <property type="match status" value="1"/>
</dbReference>
<dbReference type="InterPro" id="IPR013078">
    <property type="entry name" value="His_Pase_superF_clade-1"/>
</dbReference>